<accession>A0A4R1HUW4</accession>
<dbReference type="SUPFAM" id="SSF55961">
    <property type="entry name" value="Bet v1-like"/>
    <property type="match status" value="1"/>
</dbReference>
<dbReference type="Pfam" id="PF10604">
    <property type="entry name" value="Polyketide_cyc2"/>
    <property type="match status" value="1"/>
</dbReference>
<dbReference type="OrthoDB" id="4823586at2"/>
<dbReference type="InterPro" id="IPR019587">
    <property type="entry name" value="Polyketide_cyclase/dehydratase"/>
</dbReference>
<proteinExistence type="predicted"/>
<dbReference type="InterPro" id="IPR023393">
    <property type="entry name" value="START-like_dom_sf"/>
</dbReference>
<protein>
    <submittedName>
        <fullName evidence="1">Polyketide cyclase/dehydrase/lipid transport protein</fullName>
    </submittedName>
</protein>
<dbReference type="CDD" id="cd07812">
    <property type="entry name" value="SRPBCC"/>
    <property type="match status" value="1"/>
</dbReference>
<dbReference type="RefSeq" id="WP_132423873.1">
    <property type="nucleotide sequence ID" value="NZ_SMFZ01000001.1"/>
</dbReference>
<reference evidence="1 2" key="1">
    <citation type="submission" date="2019-03" db="EMBL/GenBank/DDBJ databases">
        <title>Sequencing the genomes of 1000 actinobacteria strains.</title>
        <authorList>
            <person name="Klenk H.-P."/>
        </authorList>
    </citation>
    <scope>NUCLEOTIDE SEQUENCE [LARGE SCALE GENOMIC DNA]</scope>
    <source>
        <strain evidence="1 2">DSM 44969</strain>
    </source>
</reference>
<dbReference type="AlphaFoldDB" id="A0A4R1HUW4"/>
<name>A0A4R1HUW4_PSEEN</name>
<comment type="caution">
    <text evidence="1">The sequence shown here is derived from an EMBL/GenBank/DDBJ whole genome shotgun (WGS) entry which is preliminary data.</text>
</comment>
<evidence type="ECO:0000313" key="1">
    <source>
        <dbReference type="EMBL" id="TCK26514.1"/>
    </source>
</evidence>
<dbReference type="EMBL" id="SMFZ01000001">
    <property type="protein sequence ID" value="TCK26514.1"/>
    <property type="molecule type" value="Genomic_DNA"/>
</dbReference>
<organism evidence="1 2">
    <name type="scientific">Pseudonocardia endophytica</name>
    <dbReference type="NCBI Taxonomy" id="401976"/>
    <lineage>
        <taxon>Bacteria</taxon>
        <taxon>Bacillati</taxon>
        <taxon>Actinomycetota</taxon>
        <taxon>Actinomycetes</taxon>
        <taxon>Pseudonocardiales</taxon>
        <taxon>Pseudonocardiaceae</taxon>
        <taxon>Pseudonocardia</taxon>
    </lineage>
</organism>
<sequence>MADGTPDRAELTIPVDVGVPAPVLWDAVTDWPGQSEWMLGTRVELTGGDGRSVGSTLRAVTGAGPVGVADTMEITEWTEQEGGPRRCVVRHTGNVVRGEGVFAVVELGPRRSRFLWTELLDLPLGALGRAGWPLVRPAFRAGVVHSLRRMARHTEERHRAGAGA</sequence>
<evidence type="ECO:0000313" key="2">
    <source>
        <dbReference type="Proteomes" id="UP000295560"/>
    </source>
</evidence>
<dbReference type="Proteomes" id="UP000295560">
    <property type="component" value="Unassembled WGS sequence"/>
</dbReference>
<dbReference type="Gene3D" id="3.30.530.20">
    <property type="match status" value="1"/>
</dbReference>
<keyword evidence="2" id="KW-1185">Reference proteome</keyword>
<gene>
    <name evidence="1" type="ORF">EV378_2351</name>
</gene>